<reference evidence="5" key="1">
    <citation type="journal article" date="2022" name="Int. J. Syst. Evol. Microbiol.">
        <title>Anaeromyxobacter oryzae sp. nov., Anaeromyxobacter diazotrophicus sp. nov. and Anaeromyxobacter paludicola sp. nov., isolated from paddy soils.</title>
        <authorList>
            <person name="Itoh H."/>
            <person name="Xu Z."/>
            <person name="Mise K."/>
            <person name="Masuda Y."/>
            <person name="Ushijima N."/>
            <person name="Hayakawa C."/>
            <person name="Shiratori Y."/>
            <person name="Senoo K."/>
        </authorList>
    </citation>
    <scope>NUCLEOTIDE SEQUENCE [LARGE SCALE GENOMIC DNA]</scope>
    <source>
        <strain evidence="5">Red630</strain>
    </source>
</reference>
<dbReference type="SUPFAM" id="SSF52172">
    <property type="entry name" value="CheY-like"/>
    <property type="match status" value="1"/>
</dbReference>
<keyword evidence="5" id="KW-1185">Reference proteome</keyword>
<name>A0ABM7XB82_9BACT</name>
<dbReference type="SMART" id="SM00448">
    <property type="entry name" value="REC"/>
    <property type="match status" value="1"/>
</dbReference>
<evidence type="ECO:0000256" key="1">
    <source>
        <dbReference type="ARBA" id="ARBA00022553"/>
    </source>
</evidence>
<sequence length="122" mass="13319">MSRKTVLAVDDSSTVLLSEQLFLSRAFQVVSARDGLEGLEKARALRPDLILLDVVMPRLDGLEACRRLREDEATSGIPIILVTTRGELDSLEAGYEAGCSDYVTKPFNGPELLAKVRSLLGE</sequence>
<gene>
    <name evidence="4" type="ORF">AMPC_22260</name>
</gene>
<evidence type="ECO:0000313" key="4">
    <source>
        <dbReference type="EMBL" id="BDG09113.1"/>
    </source>
</evidence>
<dbReference type="EMBL" id="AP025592">
    <property type="protein sequence ID" value="BDG09113.1"/>
    <property type="molecule type" value="Genomic_DNA"/>
</dbReference>
<dbReference type="InterPro" id="IPR011006">
    <property type="entry name" value="CheY-like_superfamily"/>
</dbReference>
<dbReference type="RefSeq" id="WP_248340771.1">
    <property type="nucleotide sequence ID" value="NZ_AP025592.1"/>
</dbReference>
<dbReference type="PANTHER" id="PTHR44591">
    <property type="entry name" value="STRESS RESPONSE REGULATOR PROTEIN 1"/>
    <property type="match status" value="1"/>
</dbReference>
<proteinExistence type="predicted"/>
<dbReference type="InterPro" id="IPR001789">
    <property type="entry name" value="Sig_transdc_resp-reg_receiver"/>
</dbReference>
<dbReference type="Pfam" id="PF00072">
    <property type="entry name" value="Response_reg"/>
    <property type="match status" value="1"/>
</dbReference>
<accession>A0ABM7XB82</accession>
<feature type="domain" description="Response regulatory" evidence="3">
    <location>
        <begin position="5"/>
        <end position="120"/>
    </location>
</feature>
<dbReference type="PANTHER" id="PTHR44591:SF3">
    <property type="entry name" value="RESPONSE REGULATORY DOMAIN-CONTAINING PROTEIN"/>
    <property type="match status" value="1"/>
</dbReference>
<dbReference type="InterPro" id="IPR050595">
    <property type="entry name" value="Bact_response_regulator"/>
</dbReference>
<dbReference type="Gene3D" id="3.40.50.2300">
    <property type="match status" value="1"/>
</dbReference>
<keyword evidence="1 2" id="KW-0597">Phosphoprotein</keyword>
<evidence type="ECO:0000259" key="3">
    <source>
        <dbReference type="PROSITE" id="PS50110"/>
    </source>
</evidence>
<protein>
    <recommendedName>
        <fullName evidence="3">Response regulatory domain-containing protein</fullName>
    </recommendedName>
</protein>
<dbReference type="Proteomes" id="UP001162734">
    <property type="component" value="Chromosome"/>
</dbReference>
<feature type="modified residue" description="4-aspartylphosphate" evidence="2">
    <location>
        <position position="53"/>
    </location>
</feature>
<dbReference type="PROSITE" id="PS50110">
    <property type="entry name" value="RESPONSE_REGULATORY"/>
    <property type="match status" value="1"/>
</dbReference>
<evidence type="ECO:0000256" key="2">
    <source>
        <dbReference type="PROSITE-ProRule" id="PRU00169"/>
    </source>
</evidence>
<evidence type="ECO:0000313" key="5">
    <source>
        <dbReference type="Proteomes" id="UP001162734"/>
    </source>
</evidence>
<organism evidence="4 5">
    <name type="scientific">Anaeromyxobacter paludicola</name>
    <dbReference type="NCBI Taxonomy" id="2918171"/>
    <lineage>
        <taxon>Bacteria</taxon>
        <taxon>Pseudomonadati</taxon>
        <taxon>Myxococcota</taxon>
        <taxon>Myxococcia</taxon>
        <taxon>Myxococcales</taxon>
        <taxon>Cystobacterineae</taxon>
        <taxon>Anaeromyxobacteraceae</taxon>
        <taxon>Anaeromyxobacter</taxon>
    </lineage>
</organism>